<dbReference type="RefSeq" id="WP_311835567.1">
    <property type="nucleotide sequence ID" value="NZ_JARQBJ010000004.1"/>
</dbReference>
<dbReference type="InterPro" id="IPR003740">
    <property type="entry name" value="YitT"/>
</dbReference>
<feature type="transmembrane region" description="Helical" evidence="6">
    <location>
        <begin position="7"/>
        <end position="27"/>
    </location>
</feature>
<dbReference type="Gene3D" id="3.30.70.120">
    <property type="match status" value="1"/>
</dbReference>
<gene>
    <name evidence="8" type="ORF">P7H43_09680</name>
</gene>
<dbReference type="InterPro" id="IPR015867">
    <property type="entry name" value="N-reg_PII/ATP_PRibTrfase_C"/>
</dbReference>
<dbReference type="Pfam" id="PF10035">
    <property type="entry name" value="DUF2179"/>
    <property type="match status" value="1"/>
</dbReference>
<dbReference type="AlphaFoldDB" id="A0AAW8U0K3"/>
<feature type="transmembrane region" description="Helical" evidence="6">
    <location>
        <begin position="174"/>
        <end position="192"/>
    </location>
</feature>
<feature type="transmembrane region" description="Helical" evidence="6">
    <location>
        <begin position="76"/>
        <end position="95"/>
    </location>
</feature>
<evidence type="ECO:0000256" key="4">
    <source>
        <dbReference type="ARBA" id="ARBA00022989"/>
    </source>
</evidence>
<name>A0AAW8U0K3_9ENTE</name>
<evidence type="ECO:0000256" key="3">
    <source>
        <dbReference type="ARBA" id="ARBA00022692"/>
    </source>
</evidence>
<dbReference type="InterPro" id="IPR019264">
    <property type="entry name" value="DUF2179"/>
</dbReference>
<dbReference type="EMBL" id="JARQBJ010000004">
    <property type="protein sequence ID" value="MDT2810757.1"/>
    <property type="molecule type" value="Genomic_DNA"/>
</dbReference>
<feature type="transmembrane region" description="Helical" evidence="6">
    <location>
        <begin position="107"/>
        <end position="128"/>
    </location>
</feature>
<feature type="domain" description="DUF2179" evidence="7">
    <location>
        <begin position="221"/>
        <end position="275"/>
    </location>
</feature>
<comment type="subcellular location">
    <subcellularLocation>
        <location evidence="1">Cell membrane</location>
        <topology evidence="1">Multi-pass membrane protein</topology>
    </subcellularLocation>
</comment>
<organism evidence="8 9">
    <name type="scientific">Enterococcus asini</name>
    <dbReference type="NCBI Taxonomy" id="57732"/>
    <lineage>
        <taxon>Bacteria</taxon>
        <taxon>Bacillati</taxon>
        <taxon>Bacillota</taxon>
        <taxon>Bacilli</taxon>
        <taxon>Lactobacillales</taxon>
        <taxon>Enterococcaceae</taxon>
        <taxon>Enterococcus</taxon>
    </lineage>
</organism>
<evidence type="ECO:0000259" key="7">
    <source>
        <dbReference type="Pfam" id="PF10035"/>
    </source>
</evidence>
<dbReference type="PIRSF" id="PIRSF006483">
    <property type="entry name" value="Membrane_protein_YitT"/>
    <property type="match status" value="1"/>
</dbReference>
<dbReference type="InterPro" id="IPR051461">
    <property type="entry name" value="UPF0750_membrane"/>
</dbReference>
<protein>
    <submittedName>
        <fullName evidence="8">YitT family protein</fullName>
    </submittedName>
</protein>
<feature type="transmembrane region" description="Helical" evidence="6">
    <location>
        <begin position="47"/>
        <end position="69"/>
    </location>
</feature>
<keyword evidence="3 6" id="KW-0812">Transmembrane</keyword>
<evidence type="ECO:0000256" key="6">
    <source>
        <dbReference type="SAM" id="Phobius"/>
    </source>
</evidence>
<dbReference type="GO" id="GO:0005886">
    <property type="term" value="C:plasma membrane"/>
    <property type="evidence" value="ECO:0007669"/>
    <property type="project" value="UniProtKB-SubCell"/>
</dbReference>
<keyword evidence="4 6" id="KW-1133">Transmembrane helix</keyword>
<reference evidence="8" key="1">
    <citation type="submission" date="2023-03" db="EMBL/GenBank/DDBJ databases">
        <authorList>
            <person name="Shen W."/>
            <person name="Cai J."/>
        </authorList>
    </citation>
    <scope>NUCLEOTIDE SEQUENCE</scope>
    <source>
        <strain evidence="8">B226-2</strain>
    </source>
</reference>
<dbReference type="PANTHER" id="PTHR33545">
    <property type="entry name" value="UPF0750 MEMBRANE PROTEIN YITT-RELATED"/>
    <property type="match status" value="1"/>
</dbReference>
<evidence type="ECO:0000256" key="2">
    <source>
        <dbReference type="ARBA" id="ARBA00022475"/>
    </source>
</evidence>
<evidence type="ECO:0000256" key="5">
    <source>
        <dbReference type="ARBA" id="ARBA00023136"/>
    </source>
</evidence>
<dbReference type="Pfam" id="PF02588">
    <property type="entry name" value="YitT_membrane"/>
    <property type="match status" value="1"/>
</dbReference>
<proteinExistence type="predicted"/>
<keyword evidence="5 6" id="KW-0472">Membrane</keyword>
<sequence>MKGWKVLGDSFVIVVGSGIFAFGLVFINLPNQLAQGGVTGVSLILKALWNVNPAISTLLLNVPILLLGGKVLGKRTFLYTILGTVTLSGWLYLWQKVPLVIDLEQDLLLAALVAGLLAGIGSGLIYKVGGTTGGGDVIAKILQKKTDIAVGRLLFFLDVLVLGASLTYLSLKPLLYTVLFSFVFTKILDTILTGGYRGKGLLIISNKADHLAPLLMTRLQRGVSFLQGAGGYSNEAKKIIYIVVSPRELREVKTLLQEVDQEAFVSVLDVHEVAGAGFTYEQHKRPSYQKFKPNLRYGKAPLG</sequence>
<accession>A0AAW8U0K3</accession>
<dbReference type="PANTHER" id="PTHR33545:SF10">
    <property type="entry name" value="UPF0750 MEMBRANE PROTEIN YPJC"/>
    <property type="match status" value="1"/>
</dbReference>
<evidence type="ECO:0000256" key="1">
    <source>
        <dbReference type="ARBA" id="ARBA00004651"/>
    </source>
</evidence>
<dbReference type="Proteomes" id="UP001256711">
    <property type="component" value="Unassembled WGS sequence"/>
</dbReference>
<dbReference type="CDD" id="cd16380">
    <property type="entry name" value="YitT_C"/>
    <property type="match status" value="1"/>
</dbReference>
<comment type="caution">
    <text evidence="8">The sequence shown here is derived from an EMBL/GenBank/DDBJ whole genome shotgun (WGS) entry which is preliminary data.</text>
</comment>
<feature type="transmembrane region" description="Helical" evidence="6">
    <location>
        <begin position="149"/>
        <end position="168"/>
    </location>
</feature>
<evidence type="ECO:0000313" key="9">
    <source>
        <dbReference type="Proteomes" id="UP001256711"/>
    </source>
</evidence>
<evidence type="ECO:0000313" key="8">
    <source>
        <dbReference type="EMBL" id="MDT2810757.1"/>
    </source>
</evidence>
<keyword evidence="2" id="KW-1003">Cell membrane</keyword>